<dbReference type="HOGENOM" id="CLU_035438_0_1_1"/>
<feature type="region of interest" description="Disordered" evidence="1">
    <location>
        <begin position="110"/>
        <end position="166"/>
    </location>
</feature>
<accession>A0A0A1TLV9</accession>
<dbReference type="OrthoDB" id="273345at2759"/>
<gene>
    <name evidence="3" type="ORF">VHEMI07719</name>
</gene>
<feature type="domain" description="25S rRNA (uridine-N(3))-methyltransferase BMT5-like" evidence="2">
    <location>
        <begin position="62"/>
        <end position="113"/>
    </location>
</feature>
<protein>
    <recommendedName>
        <fullName evidence="2">25S rRNA (uridine-N(3))-methyltransferase BMT5-like domain-containing protein</fullName>
    </recommendedName>
</protein>
<keyword evidence="4" id="KW-1185">Reference proteome</keyword>
<name>A0A0A1TLV9_9HYPO</name>
<proteinExistence type="predicted"/>
<evidence type="ECO:0000259" key="2">
    <source>
        <dbReference type="Pfam" id="PF10354"/>
    </source>
</evidence>
<organism evidence="3 4">
    <name type="scientific">[Torrubiella] hemipterigena</name>
    <dbReference type="NCBI Taxonomy" id="1531966"/>
    <lineage>
        <taxon>Eukaryota</taxon>
        <taxon>Fungi</taxon>
        <taxon>Dikarya</taxon>
        <taxon>Ascomycota</taxon>
        <taxon>Pezizomycotina</taxon>
        <taxon>Sordariomycetes</taxon>
        <taxon>Hypocreomycetidae</taxon>
        <taxon>Hypocreales</taxon>
        <taxon>Clavicipitaceae</taxon>
        <taxon>Clavicipitaceae incertae sedis</taxon>
        <taxon>'Torrubiella' clade</taxon>
    </lineage>
</organism>
<evidence type="ECO:0000313" key="3">
    <source>
        <dbReference type="EMBL" id="CEJ92040.1"/>
    </source>
</evidence>
<evidence type="ECO:0000313" key="4">
    <source>
        <dbReference type="Proteomes" id="UP000039046"/>
    </source>
</evidence>
<dbReference type="AlphaFoldDB" id="A0A0A1TLV9"/>
<feature type="region of interest" description="Disordered" evidence="1">
    <location>
        <begin position="324"/>
        <end position="372"/>
    </location>
</feature>
<dbReference type="Proteomes" id="UP000039046">
    <property type="component" value="Unassembled WGS sequence"/>
</dbReference>
<dbReference type="InterPro" id="IPR019446">
    <property type="entry name" value="BMT5-like"/>
</dbReference>
<dbReference type="Pfam" id="PF10354">
    <property type="entry name" value="BMT5-like"/>
    <property type="match status" value="2"/>
</dbReference>
<feature type="compositionally biased region" description="Basic and acidic residues" evidence="1">
    <location>
        <begin position="140"/>
        <end position="150"/>
    </location>
</feature>
<feature type="compositionally biased region" description="Acidic residues" evidence="1">
    <location>
        <begin position="124"/>
        <end position="139"/>
    </location>
</feature>
<dbReference type="GO" id="GO:0070475">
    <property type="term" value="P:rRNA base methylation"/>
    <property type="evidence" value="ECO:0007669"/>
    <property type="project" value="InterPro"/>
</dbReference>
<feature type="compositionally biased region" description="Basic residues" evidence="1">
    <location>
        <begin position="1"/>
        <end position="20"/>
    </location>
</feature>
<dbReference type="GO" id="GO:0005737">
    <property type="term" value="C:cytoplasm"/>
    <property type="evidence" value="ECO:0007669"/>
    <property type="project" value="TreeGrafter"/>
</dbReference>
<dbReference type="EMBL" id="CDHN01000004">
    <property type="protein sequence ID" value="CEJ92040.1"/>
    <property type="molecule type" value="Genomic_DNA"/>
</dbReference>
<evidence type="ECO:0000256" key="1">
    <source>
        <dbReference type="SAM" id="MobiDB-lite"/>
    </source>
</evidence>
<feature type="compositionally biased region" description="Low complexity" evidence="1">
    <location>
        <begin position="38"/>
        <end position="50"/>
    </location>
</feature>
<reference evidence="3 4" key="1">
    <citation type="journal article" date="2015" name="Genome Announc.">
        <title>Draft Genome Sequence and Gene Annotation of the Entomopathogenic Fungus Verticillium hemipterigenum.</title>
        <authorList>
            <person name="Horn F."/>
            <person name="Habel A."/>
            <person name="Scharf D.H."/>
            <person name="Dworschak J."/>
            <person name="Brakhage A.A."/>
            <person name="Guthke R."/>
            <person name="Hertweck C."/>
            <person name="Linde J."/>
        </authorList>
    </citation>
    <scope>NUCLEOTIDE SEQUENCE [LARGE SCALE GENOMIC DNA]</scope>
</reference>
<dbReference type="PANTHER" id="PTHR11538">
    <property type="entry name" value="PHENYLALANYL-TRNA SYNTHETASE"/>
    <property type="match status" value="1"/>
</dbReference>
<feature type="region of interest" description="Disordered" evidence="1">
    <location>
        <begin position="1"/>
        <end position="53"/>
    </location>
</feature>
<feature type="domain" description="25S rRNA (uridine-N(3))-methyltransferase BMT5-like" evidence="2">
    <location>
        <begin position="185"/>
        <end position="315"/>
    </location>
</feature>
<sequence length="372" mass="42398">MGKKRRNFGHHDKPAKKPNHQQRAPPPPKKPLNKNQKKQQAFQQQQLEQNPIIPFDRDERILLVGEGDLSFAASLIKHHRCTNVTATVLDANHNELVDRYPDVDRNIAIINNEPEPEPVKADNDSDDDVEDEDNEDDENKTDTKAKEDSNSKPQSEEYTVPEDEDEYDMQGNLVRAARPFLPPNNRLLYNINVLKPLPSSMKSTKAKTYHRIFFNFPHVGGKTTDQSRQVRHNQDLLVNFFNRLATLLSVSPTAHNDNPYSSEPPAPTPTMIVTLFEGEPYTQWNIRQLASSAGLVLDHSFKFFAKAYPGYAHARTLGVVKNRKGDVGGGWKGENRPARTYLFRRKDDPALPQMSQTKKRKREAQESDDDSD</sequence>
<dbReference type="GO" id="GO:0070042">
    <property type="term" value="F:rRNA (uridine-N3-)-methyltransferase activity"/>
    <property type="evidence" value="ECO:0007669"/>
    <property type="project" value="InterPro"/>
</dbReference>
<dbReference type="STRING" id="1531966.A0A0A1TLV9"/>
<dbReference type="PANTHER" id="PTHR11538:SF26">
    <property type="entry name" value="FERREDOXIN-FOLD ANTICODON-BINDING DOMAIN-CONTAINING PROTEIN 1"/>
    <property type="match status" value="1"/>
</dbReference>